<dbReference type="SUPFAM" id="SSF88713">
    <property type="entry name" value="Glycoside hydrolase/deacetylase"/>
    <property type="match status" value="1"/>
</dbReference>
<evidence type="ECO:0000313" key="5">
    <source>
        <dbReference type="Proteomes" id="UP000642920"/>
    </source>
</evidence>
<dbReference type="InterPro" id="IPR004300">
    <property type="entry name" value="Glyco_hydro_57_N"/>
</dbReference>
<evidence type="ECO:0000256" key="1">
    <source>
        <dbReference type="ARBA" id="ARBA00006821"/>
    </source>
</evidence>
<reference evidence="4" key="1">
    <citation type="submission" date="2021-01" db="EMBL/GenBank/DDBJ databases">
        <title>Marivirga sp. nov., isolated from intertidal surface sediments.</title>
        <authorList>
            <person name="Zhang M."/>
        </authorList>
    </citation>
    <scope>NUCLEOTIDE SEQUENCE</scope>
    <source>
        <strain evidence="4">SM1354</strain>
    </source>
</reference>
<evidence type="ECO:0000313" key="4">
    <source>
        <dbReference type="EMBL" id="MBL0765164.1"/>
    </source>
</evidence>
<dbReference type="InterPro" id="IPR011330">
    <property type="entry name" value="Glyco_hydro/deAcase_b/a-brl"/>
</dbReference>
<feature type="domain" description="Glycoside hydrolase family 57 N-terminal" evidence="3">
    <location>
        <begin position="48"/>
        <end position="172"/>
    </location>
</feature>
<keyword evidence="2" id="KW-0119">Carbohydrate metabolism</keyword>
<proteinExistence type="inferred from homology"/>
<keyword evidence="5" id="KW-1185">Reference proteome</keyword>
<comment type="caution">
    <text evidence="4">The sequence shown here is derived from an EMBL/GenBank/DDBJ whole genome shotgun (WGS) entry which is preliminary data.</text>
</comment>
<gene>
    <name evidence="4" type="ORF">JKP34_07880</name>
</gene>
<dbReference type="EMBL" id="JAERQG010000002">
    <property type="protein sequence ID" value="MBL0765164.1"/>
    <property type="molecule type" value="Genomic_DNA"/>
</dbReference>
<dbReference type="Pfam" id="PF03065">
    <property type="entry name" value="Glyco_hydro_57"/>
    <property type="match status" value="1"/>
</dbReference>
<organism evidence="4 5">
    <name type="scientific">Marivirga atlantica</name>
    <dbReference type="NCBI Taxonomy" id="1548457"/>
    <lineage>
        <taxon>Bacteria</taxon>
        <taxon>Pseudomonadati</taxon>
        <taxon>Bacteroidota</taxon>
        <taxon>Cytophagia</taxon>
        <taxon>Cytophagales</taxon>
        <taxon>Marivirgaceae</taxon>
        <taxon>Marivirga</taxon>
    </lineage>
</organism>
<dbReference type="AlphaFoldDB" id="A0A937AER7"/>
<dbReference type="RefSeq" id="WP_201919538.1">
    <property type="nucleotide sequence ID" value="NZ_JAERQG010000002.1"/>
</dbReference>
<dbReference type="GO" id="GO:0005975">
    <property type="term" value="P:carbohydrate metabolic process"/>
    <property type="evidence" value="ECO:0007669"/>
    <property type="project" value="InterPro"/>
</dbReference>
<protein>
    <recommendedName>
        <fullName evidence="3">Glycoside hydrolase family 57 N-terminal domain-containing protein</fullName>
    </recommendedName>
</protein>
<dbReference type="GO" id="GO:0003824">
    <property type="term" value="F:catalytic activity"/>
    <property type="evidence" value="ECO:0007669"/>
    <property type="project" value="InterPro"/>
</dbReference>
<evidence type="ECO:0000256" key="2">
    <source>
        <dbReference type="ARBA" id="ARBA00023277"/>
    </source>
</evidence>
<comment type="similarity">
    <text evidence="1">Belongs to the glycosyl hydrolase 57 family.</text>
</comment>
<evidence type="ECO:0000259" key="3">
    <source>
        <dbReference type="Pfam" id="PF03065"/>
    </source>
</evidence>
<dbReference type="Proteomes" id="UP000642920">
    <property type="component" value="Unassembled WGS sequence"/>
</dbReference>
<accession>A0A937AER7</accession>
<sequence length="327" mass="37610">MNNYQILHYHFTLALKDISFLEVSEGNELVPEEFNNKRFHQTFKAEIGEKLDALINFLKAKNEALVYFSGSFLEMLEKESLSRLNTLQKYVENGQIELVASCAYHSFSYLCHPELFKKEVSFHQQAYQKYFEKEAKIFINTACLFDDKLVEYLHDFNFETLIATANSWHLSGTHAAETFQSIGDKPMRILLSNGDSNSNTFLSLANGYGSAYDNNHISHSSLESLKKMMYEEEHPSTYSASMPLSSPEWEYPISNYLANPLQKALLNECKRLVDAQHQQLAEEDWKAIMLICQPEKLIHIHKAEQSNGYQSFINSMNILTAIGLKLK</sequence>
<name>A0A937AER7_9BACT</name>
<dbReference type="Gene3D" id="3.20.110.20">
    <property type="match status" value="1"/>
</dbReference>